<gene>
    <name evidence="2" type="primary">PLEST007237</name>
    <name evidence="2" type="ORF">PLESTB_000475500</name>
</gene>
<feature type="compositionally biased region" description="Pro residues" evidence="1">
    <location>
        <begin position="398"/>
        <end position="411"/>
    </location>
</feature>
<keyword evidence="3" id="KW-1185">Reference proteome</keyword>
<sequence length="663" mass="68733">MLTQHAQAHRAPRSEPTPKCHSTLDLQRSAASLPLPWPSRGLRARRRALAIAAALPCRPLALAAAYHRGRTAYRPNGGLPEATAPITAHNRPSQVPSEAPRPQPPQAWPDRQGSSPPGPPSPPTGRGGEAAPAAAAASAPGPRRRASLWAPDGGVAPDASDAAPRYRDGGPPAGSSRSPPPPLAPSSRLAPDSASARQPRAAPAPAPASAVEFNEDDDDDDDGPIGSVATGGAVRSSAWRSAPPTGYGRYNSGALPRRADGNAPHPRAWLPGATDSTRSSSSSSNRDGGSGSSGRGGDSSGRGGSGRMESSPSFPVPGGPASSSPASSSPAFSPPSASARSDRLDDLGYSQRVARLRKPVLTAPDKLGLEPEERARIYRALRTPRRRVTLPGGSGRPAGPPWTRPPPPGLPSPAEAGGPGWSAQHPGAASSASGRGPGLGAAAASPPPPLPLPLPLRVFCYGIDDVRLYRALEGGDAVGLVVVVPEVAAADAVWATRTKRTGKAVSLVEISAAARNAGKPFVDLPTLSPVRVMEVLESLTGWPVPEHLTYRPPQPVAFLPPLEREPAGSAEALALLTGGLSLPGYLAARAGAGDLPPPLLRELDCTDLYDSREGMQPVNPQEREARRQAPIFRPYMKGSRMARKGLVRQQLRRRTEAEGAVPW</sequence>
<feature type="compositionally biased region" description="Basic residues" evidence="1">
    <location>
        <begin position="377"/>
        <end position="388"/>
    </location>
</feature>
<feature type="compositionally biased region" description="Low complexity" evidence="1">
    <location>
        <begin position="185"/>
        <end position="210"/>
    </location>
</feature>
<feature type="compositionally biased region" description="Basic and acidic residues" evidence="1">
    <location>
        <begin position="367"/>
        <end position="376"/>
    </location>
</feature>
<feature type="compositionally biased region" description="Low complexity" evidence="1">
    <location>
        <begin position="129"/>
        <end position="141"/>
    </location>
</feature>
<feature type="compositionally biased region" description="Low complexity" evidence="1">
    <location>
        <begin position="426"/>
        <end position="444"/>
    </location>
</feature>
<proteinExistence type="predicted"/>
<feature type="compositionally biased region" description="Gly residues" evidence="1">
    <location>
        <begin position="288"/>
        <end position="306"/>
    </location>
</feature>
<evidence type="ECO:0000256" key="1">
    <source>
        <dbReference type="SAM" id="MobiDB-lite"/>
    </source>
</evidence>
<feature type="region of interest" description="Disordered" evidence="1">
    <location>
        <begin position="1"/>
        <end position="22"/>
    </location>
</feature>
<feature type="compositionally biased region" description="Low complexity" evidence="1">
    <location>
        <begin position="319"/>
        <end position="339"/>
    </location>
</feature>
<evidence type="ECO:0000313" key="3">
    <source>
        <dbReference type="Proteomes" id="UP001165080"/>
    </source>
</evidence>
<feature type="compositionally biased region" description="Low complexity" evidence="1">
    <location>
        <begin position="275"/>
        <end position="287"/>
    </location>
</feature>
<organism evidence="2 3">
    <name type="scientific">Pleodorina starrii</name>
    <dbReference type="NCBI Taxonomy" id="330485"/>
    <lineage>
        <taxon>Eukaryota</taxon>
        <taxon>Viridiplantae</taxon>
        <taxon>Chlorophyta</taxon>
        <taxon>core chlorophytes</taxon>
        <taxon>Chlorophyceae</taxon>
        <taxon>CS clade</taxon>
        <taxon>Chlamydomonadales</taxon>
        <taxon>Volvocaceae</taxon>
        <taxon>Pleodorina</taxon>
    </lineage>
</organism>
<protein>
    <submittedName>
        <fullName evidence="2">Uncharacterized protein</fullName>
    </submittedName>
</protein>
<reference evidence="2 3" key="1">
    <citation type="journal article" date="2023" name="Commun. Biol.">
        <title>Reorganization of the ancestral sex-determining regions during the evolution of trioecy in Pleodorina starrii.</title>
        <authorList>
            <person name="Takahashi K."/>
            <person name="Suzuki S."/>
            <person name="Kawai-Toyooka H."/>
            <person name="Yamamoto K."/>
            <person name="Hamaji T."/>
            <person name="Ootsuki R."/>
            <person name="Yamaguchi H."/>
            <person name="Kawachi M."/>
            <person name="Higashiyama T."/>
            <person name="Nozaki H."/>
        </authorList>
    </citation>
    <scope>NUCLEOTIDE SEQUENCE [LARGE SCALE GENOMIC DNA]</scope>
    <source>
        <strain evidence="2 3">NIES-4479</strain>
    </source>
</reference>
<dbReference type="Proteomes" id="UP001165080">
    <property type="component" value="Unassembled WGS sequence"/>
</dbReference>
<dbReference type="AlphaFoldDB" id="A0A9W6BFL6"/>
<feature type="region of interest" description="Disordered" evidence="1">
    <location>
        <begin position="643"/>
        <end position="663"/>
    </location>
</feature>
<comment type="caution">
    <text evidence="2">The sequence shown here is derived from an EMBL/GenBank/DDBJ whole genome shotgun (WGS) entry which is preliminary data.</text>
</comment>
<feature type="region of interest" description="Disordered" evidence="1">
    <location>
        <begin position="75"/>
        <end position="444"/>
    </location>
</feature>
<evidence type="ECO:0000313" key="2">
    <source>
        <dbReference type="EMBL" id="GLC51189.1"/>
    </source>
</evidence>
<feature type="compositionally biased region" description="Acidic residues" evidence="1">
    <location>
        <begin position="213"/>
        <end position="223"/>
    </location>
</feature>
<feature type="compositionally biased region" description="Basic residues" evidence="1">
    <location>
        <begin position="643"/>
        <end position="652"/>
    </location>
</feature>
<name>A0A9W6BFL6_9CHLO</name>
<dbReference type="EMBL" id="BRXU01000004">
    <property type="protein sequence ID" value="GLC51189.1"/>
    <property type="molecule type" value="Genomic_DNA"/>
</dbReference>
<accession>A0A9W6BFL6</accession>